<dbReference type="HOGENOM" id="CLU_2992652_0_0_10"/>
<dbReference type="AlphaFoldDB" id="B4SAA5"/>
<reference evidence="1 2" key="1">
    <citation type="submission" date="2008-06" db="EMBL/GenBank/DDBJ databases">
        <title>Complete sequence of Pelodictyon phaeoclathratiforme BU-1.</title>
        <authorList>
            <consortium name="US DOE Joint Genome Institute"/>
            <person name="Lucas S."/>
            <person name="Copeland A."/>
            <person name="Lapidus A."/>
            <person name="Glavina del Rio T."/>
            <person name="Dalin E."/>
            <person name="Tice H."/>
            <person name="Bruce D."/>
            <person name="Goodwin L."/>
            <person name="Pitluck S."/>
            <person name="Schmutz J."/>
            <person name="Larimer F."/>
            <person name="Land M."/>
            <person name="Hauser L."/>
            <person name="Kyrpides N."/>
            <person name="Mikhailova N."/>
            <person name="Liu Z."/>
            <person name="Li T."/>
            <person name="Zhao F."/>
            <person name="Overmann J."/>
            <person name="Bryant D.A."/>
            <person name="Richardson P."/>
        </authorList>
    </citation>
    <scope>NUCLEOTIDE SEQUENCE [LARGE SCALE GENOMIC DNA]</scope>
    <source>
        <strain evidence="2">DSM 5477 / BU-1</strain>
    </source>
</reference>
<dbReference type="eggNOG" id="ENOG502ZCZT">
    <property type="taxonomic scope" value="Bacteria"/>
</dbReference>
<evidence type="ECO:0000313" key="1">
    <source>
        <dbReference type="EMBL" id="ACF43791.1"/>
    </source>
</evidence>
<dbReference type="SUPFAM" id="SSF46988">
    <property type="entry name" value="Tubulin chaperone cofactor A"/>
    <property type="match status" value="1"/>
</dbReference>
<keyword evidence="2" id="KW-1185">Reference proteome</keyword>
<dbReference type="GO" id="GO:0048487">
    <property type="term" value="F:beta-tubulin binding"/>
    <property type="evidence" value="ECO:0007669"/>
    <property type="project" value="InterPro"/>
</dbReference>
<gene>
    <name evidence="1" type="ordered locus">Ppha_1542</name>
</gene>
<dbReference type="EMBL" id="CP001110">
    <property type="protein sequence ID" value="ACF43791.1"/>
    <property type="molecule type" value="Genomic_DNA"/>
</dbReference>
<dbReference type="InterPro" id="IPR036126">
    <property type="entry name" value="TBCA_sf"/>
</dbReference>
<proteinExistence type="predicted"/>
<dbReference type="GO" id="GO:0007021">
    <property type="term" value="P:tubulin complex assembly"/>
    <property type="evidence" value="ECO:0007669"/>
    <property type="project" value="InterPro"/>
</dbReference>
<dbReference type="RefSeq" id="WP_012508279.1">
    <property type="nucleotide sequence ID" value="NC_011060.1"/>
</dbReference>
<evidence type="ECO:0000313" key="2">
    <source>
        <dbReference type="Proteomes" id="UP000002724"/>
    </source>
</evidence>
<dbReference type="GO" id="GO:0007023">
    <property type="term" value="P:post-chaperonin tubulin folding pathway"/>
    <property type="evidence" value="ECO:0007669"/>
    <property type="project" value="InterPro"/>
</dbReference>
<accession>B4SAA5</accession>
<protein>
    <submittedName>
        <fullName evidence="1">Uncharacterized protein</fullName>
    </submittedName>
</protein>
<organism evidence="1 2">
    <name type="scientific">Pelodictyon phaeoclathratiforme (strain DSM 5477 / BU-1)</name>
    <dbReference type="NCBI Taxonomy" id="324925"/>
    <lineage>
        <taxon>Bacteria</taxon>
        <taxon>Pseudomonadati</taxon>
        <taxon>Chlorobiota</taxon>
        <taxon>Chlorobiia</taxon>
        <taxon>Chlorobiales</taxon>
        <taxon>Chlorobiaceae</taxon>
        <taxon>Chlorobium/Pelodictyon group</taxon>
        <taxon>Pelodictyon</taxon>
    </lineage>
</organism>
<sequence length="57" mass="6436">MAIDSKLQLAANAIQDAKKRMERAKDDADDDYEIRQAIKILDDAAEYIRTAVSELPK</sequence>
<name>B4SAA5_PELPB</name>
<dbReference type="Proteomes" id="UP000002724">
    <property type="component" value="Chromosome"/>
</dbReference>
<dbReference type="KEGG" id="pph:Ppha_1542"/>